<sequence length="132" mass="14490">MDTPPGSLMTLEVTVMYRTKNSLAFRVNGCDILGFMSDGLPPMAHQNSLGPGTSNNNNKSKKNDDGKDGRSNSANSNGRSTRGGSVVDSKNEKHRKDGKRKKEEVIENDYVDEDSQGTEERKAQLELVELES</sequence>
<evidence type="ECO:0000256" key="1">
    <source>
        <dbReference type="SAM" id="MobiDB-lite"/>
    </source>
</evidence>
<name>A0A8R1IJP4_CAEJA</name>
<evidence type="ECO:0000313" key="3">
    <source>
        <dbReference type="Proteomes" id="UP000005237"/>
    </source>
</evidence>
<feature type="compositionally biased region" description="Basic and acidic residues" evidence="1">
    <location>
        <begin position="61"/>
        <end position="70"/>
    </location>
</feature>
<proteinExistence type="predicted"/>
<reference evidence="2" key="2">
    <citation type="submission" date="2022-06" db="UniProtKB">
        <authorList>
            <consortium name="EnsemblMetazoa"/>
        </authorList>
    </citation>
    <scope>IDENTIFICATION</scope>
    <source>
        <strain evidence="2">DF5081</strain>
    </source>
</reference>
<feature type="region of interest" description="Disordered" evidence="1">
    <location>
        <begin position="34"/>
        <end position="121"/>
    </location>
</feature>
<dbReference type="EnsemblMetazoa" id="CJA37613.1">
    <property type="protein sequence ID" value="CJA37613.1"/>
    <property type="gene ID" value="WBGene00213460"/>
</dbReference>
<dbReference type="AlphaFoldDB" id="A0A8R1IJP4"/>
<feature type="compositionally biased region" description="Basic and acidic residues" evidence="1">
    <location>
        <begin position="89"/>
        <end position="105"/>
    </location>
</feature>
<dbReference type="Proteomes" id="UP000005237">
    <property type="component" value="Unassembled WGS sequence"/>
</dbReference>
<reference evidence="3" key="1">
    <citation type="submission" date="2010-08" db="EMBL/GenBank/DDBJ databases">
        <authorList>
            <consortium name="Caenorhabditis japonica Sequencing Consortium"/>
            <person name="Wilson R.K."/>
        </authorList>
    </citation>
    <scope>NUCLEOTIDE SEQUENCE [LARGE SCALE GENOMIC DNA]</scope>
    <source>
        <strain evidence="3">DF5081</strain>
    </source>
</reference>
<keyword evidence="3" id="KW-1185">Reference proteome</keyword>
<organism evidence="2 3">
    <name type="scientific">Caenorhabditis japonica</name>
    <dbReference type="NCBI Taxonomy" id="281687"/>
    <lineage>
        <taxon>Eukaryota</taxon>
        <taxon>Metazoa</taxon>
        <taxon>Ecdysozoa</taxon>
        <taxon>Nematoda</taxon>
        <taxon>Chromadorea</taxon>
        <taxon>Rhabditida</taxon>
        <taxon>Rhabditina</taxon>
        <taxon>Rhabditomorpha</taxon>
        <taxon>Rhabditoidea</taxon>
        <taxon>Rhabditidae</taxon>
        <taxon>Peloderinae</taxon>
        <taxon>Caenorhabditis</taxon>
    </lineage>
</organism>
<evidence type="ECO:0000313" key="2">
    <source>
        <dbReference type="EnsemblMetazoa" id="CJA37613.1"/>
    </source>
</evidence>
<accession>A0A8R1IJP4</accession>
<protein>
    <submittedName>
        <fullName evidence="2">Uncharacterized protein</fullName>
    </submittedName>
</protein>
<feature type="compositionally biased region" description="Acidic residues" evidence="1">
    <location>
        <begin position="106"/>
        <end position="117"/>
    </location>
</feature>
<feature type="compositionally biased region" description="Low complexity" evidence="1">
    <location>
        <begin position="71"/>
        <end position="85"/>
    </location>
</feature>